<sequence>MSLLKIAMPLKIIDNFDSSFSLDPDAKTVLFGLLSNESFLNQVAGEVASKLNGDRVEFTELLFQPVPYTTATPKGMPAEFEKYHTSPDHAIINVPPNFMFKAKIFKPSRLCAIYRKAQKSV</sequence>
<proteinExistence type="predicted"/>
<dbReference type="AlphaFoldDB" id="A0AAW9Q3M8"/>
<gene>
    <name evidence="1" type="ORF">V2H45_24380</name>
</gene>
<reference evidence="1" key="1">
    <citation type="submission" date="2024-01" db="EMBL/GenBank/DDBJ databases">
        <title>Bank of Algae and Cyanobacteria of the Azores (BACA) strain genomes.</title>
        <authorList>
            <person name="Luz R."/>
            <person name="Cordeiro R."/>
            <person name="Fonseca A."/>
            <person name="Goncalves V."/>
        </authorList>
    </citation>
    <scope>NUCLEOTIDE SEQUENCE</scope>
    <source>
        <strain evidence="1">BACA0141</strain>
    </source>
</reference>
<keyword evidence="2" id="KW-1185">Reference proteome</keyword>
<accession>A0AAW9Q3M8</accession>
<organism evidence="1 2">
    <name type="scientific">Tumidithrix elongata BACA0141</name>
    <dbReference type="NCBI Taxonomy" id="2716417"/>
    <lineage>
        <taxon>Bacteria</taxon>
        <taxon>Bacillati</taxon>
        <taxon>Cyanobacteriota</taxon>
        <taxon>Cyanophyceae</taxon>
        <taxon>Pseudanabaenales</taxon>
        <taxon>Pseudanabaenaceae</taxon>
        <taxon>Tumidithrix</taxon>
        <taxon>Tumidithrix elongata</taxon>
    </lineage>
</organism>
<comment type="caution">
    <text evidence="1">The sequence shown here is derived from an EMBL/GenBank/DDBJ whole genome shotgun (WGS) entry which is preliminary data.</text>
</comment>
<evidence type="ECO:0000313" key="2">
    <source>
        <dbReference type="Proteomes" id="UP001333818"/>
    </source>
</evidence>
<protein>
    <submittedName>
        <fullName evidence="1">Uncharacterized protein</fullName>
    </submittedName>
</protein>
<dbReference type="EMBL" id="JAZBJZ010000184">
    <property type="protein sequence ID" value="MEE3719882.1"/>
    <property type="molecule type" value="Genomic_DNA"/>
</dbReference>
<dbReference type="Proteomes" id="UP001333818">
    <property type="component" value="Unassembled WGS sequence"/>
</dbReference>
<evidence type="ECO:0000313" key="1">
    <source>
        <dbReference type="EMBL" id="MEE3719882.1"/>
    </source>
</evidence>
<name>A0AAW9Q3M8_9CYAN</name>